<dbReference type="SUPFAM" id="SSF53067">
    <property type="entry name" value="Actin-like ATPase domain"/>
    <property type="match status" value="2"/>
</dbReference>
<dbReference type="GO" id="GO:0019150">
    <property type="term" value="F:D-ribulokinase activity"/>
    <property type="evidence" value="ECO:0007669"/>
    <property type="project" value="TreeGrafter"/>
</dbReference>
<evidence type="ECO:0000259" key="10">
    <source>
        <dbReference type="Pfam" id="PF02782"/>
    </source>
</evidence>
<accession>A0A5K7X456</accession>
<dbReference type="GO" id="GO:0005737">
    <property type="term" value="C:cytoplasm"/>
    <property type="evidence" value="ECO:0007669"/>
    <property type="project" value="TreeGrafter"/>
</dbReference>
<keyword evidence="5 8" id="KW-0054">Arabinose catabolism</keyword>
<evidence type="ECO:0000313" key="11">
    <source>
        <dbReference type="EMBL" id="BBO31310.1"/>
    </source>
</evidence>
<evidence type="ECO:0000256" key="1">
    <source>
        <dbReference type="ARBA" id="ARBA00022679"/>
    </source>
</evidence>
<dbReference type="NCBIfam" id="NF003154">
    <property type="entry name" value="PRK04123.1"/>
    <property type="match status" value="1"/>
</dbReference>
<dbReference type="KEGG" id="lpav:PLANPX_0922"/>
<dbReference type="InterPro" id="IPR018484">
    <property type="entry name" value="FGGY_N"/>
</dbReference>
<feature type="domain" description="Carbohydrate kinase FGGY C-terminal" evidence="10">
    <location>
        <begin position="327"/>
        <end position="522"/>
    </location>
</feature>
<dbReference type="Pfam" id="PF00370">
    <property type="entry name" value="FGGY_N"/>
    <property type="match status" value="1"/>
</dbReference>
<evidence type="ECO:0000256" key="3">
    <source>
        <dbReference type="ARBA" id="ARBA00022777"/>
    </source>
</evidence>
<keyword evidence="12" id="KW-1185">Reference proteome</keyword>
<keyword evidence="3 8" id="KW-0418">Kinase</keyword>
<dbReference type="Pfam" id="PF02782">
    <property type="entry name" value="FGGY_C"/>
    <property type="match status" value="1"/>
</dbReference>
<feature type="domain" description="Carbohydrate kinase FGGY N-terminal" evidence="9">
    <location>
        <begin position="40"/>
        <end position="317"/>
    </location>
</feature>
<comment type="similarity">
    <text evidence="8">Belongs to the ribulokinase family.</text>
</comment>
<dbReference type="GO" id="GO:0005524">
    <property type="term" value="F:ATP binding"/>
    <property type="evidence" value="ECO:0007669"/>
    <property type="project" value="UniProtKB-UniRule"/>
</dbReference>
<dbReference type="NCBIfam" id="TIGR01234">
    <property type="entry name" value="L-ribulokinase"/>
    <property type="match status" value="1"/>
</dbReference>
<evidence type="ECO:0000256" key="2">
    <source>
        <dbReference type="ARBA" id="ARBA00022741"/>
    </source>
</evidence>
<evidence type="ECO:0000256" key="5">
    <source>
        <dbReference type="ARBA" id="ARBA00022935"/>
    </source>
</evidence>
<keyword evidence="2" id="KW-0547">Nucleotide-binding</keyword>
<dbReference type="InterPro" id="IPR005929">
    <property type="entry name" value="Ribulokinase"/>
</dbReference>
<keyword evidence="6 8" id="KW-0119">Carbohydrate metabolism</keyword>
<organism evidence="11 12">
    <name type="scientific">Lacipirellula parvula</name>
    <dbReference type="NCBI Taxonomy" id="2650471"/>
    <lineage>
        <taxon>Bacteria</taxon>
        <taxon>Pseudomonadati</taxon>
        <taxon>Planctomycetota</taxon>
        <taxon>Planctomycetia</taxon>
        <taxon>Pirellulales</taxon>
        <taxon>Lacipirellulaceae</taxon>
        <taxon>Lacipirellula</taxon>
    </lineage>
</organism>
<evidence type="ECO:0000256" key="4">
    <source>
        <dbReference type="ARBA" id="ARBA00022840"/>
    </source>
</evidence>
<dbReference type="GO" id="GO:0008741">
    <property type="term" value="F:ribulokinase activity"/>
    <property type="evidence" value="ECO:0007669"/>
    <property type="project" value="UniProtKB-UniRule"/>
</dbReference>
<dbReference type="PANTHER" id="PTHR43435">
    <property type="entry name" value="RIBULOKINASE"/>
    <property type="match status" value="1"/>
</dbReference>
<dbReference type="InterPro" id="IPR018485">
    <property type="entry name" value="FGGY_C"/>
</dbReference>
<proteinExistence type="inferred from homology"/>
<name>A0A5K7X456_9BACT</name>
<reference evidence="12" key="1">
    <citation type="submission" date="2019-10" db="EMBL/GenBank/DDBJ databases">
        <title>Lacipirellula parvula gen. nov., sp. nov., representing a lineage of planctomycetes widespread in freshwater anoxic habitats, and description of the family Lacipirellulaceae.</title>
        <authorList>
            <person name="Dedysh S.N."/>
            <person name="Kulichevskaya I.S."/>
            <person name="Beletsky A.V."/>
            <person name="Rakitin A.L."/>
            <person name="Mardanov A.V."/>
            <person name="Ivanova A.A."/>
            <person name="Saltykova V.X."/>
            <person name="Rijpstra W.I.C."/>
            <person name="Sinninghe Damste J.S."/>
            <person name="Ravin N.V."/>
        </authorList>
    </citation>
    <scope>NUCLEOTIDE SEQUENCE [LARGE SCALE GENOMIC DNA]</scope>
    <source>
        <strain evidence="12">PX69</strain>
    </source>
</reference>
<dbReference type="EC" id="2.7.1.16" evidence="7 8"/>
<comment type="pathway">
    <text evidence="8">Carbohydrate degradation; L-arabinose degradation via L-ribulose; D-xylulose 5-phosphate from L-arabinose (bacterial route): step 2/3.</text>
</comment>
<dbReference type="UniPathway" id="UPA00145">
    <property type="reaction ID" value="UER00566"/>
</dbReference>
<comment type="catalytic activity">
    <reaction evidence="8">
        <text>L-ribulose + ATP = L-ribulose 5-phosphate + ADP + H(+)</text>
        <dbReference type="Rhea" id="RHEA:22072"/>
        <dbReference type="ChEBI" id="CHEBI:15378"/>
        <dbReference type="ChEBI" id="CHEBI:16880"/>
        <dbReference type="ChEBI" id="CHEBI:30616"/>
        <dbReference type="ChEBI" id="CHEBI:58226"/>
        <dbReference type="ChEBI" id="CHEBI:456216"/>
        <dbReference type="EC" id="2.7.1.16"/>
    </reaction>
</comment>
<evidence type="ECO:0000259" key="9">
    <source>
        <dbReference type="Pfam" id="PF00370"/>
    </source>
</evidence>
<dbReference type="CDD" id="cd07781">
    <property type="entry name" value="ASKHA_NBD_FGGY_L-RBK"/>
    <property type="match status" value="1"/>
</dbReference>
<dbReference type="Gene3D" id="3.30.420.40">
    <property type="match status" value="2"/>
</dbReference>
<gene>
    <name evidence="11" type="ORF">PLANPX_0922</name>
</gene>
<keyword evidence="4" id="KW-0067">ATP-binding</keyword>
<evidence type="ECO:0000256" key="8">
    <source>
        <dbReference type="RuleBase" id="RU003455"/>
    </source>
</evidence>
<sequence>MWWHGPLRRAAFHSAGRLIGCPHRFSPADISSVIMAQQFAIGVDYGTNSVRALVVNISNGAEIATEVYDYKRGDAGVMLDAADPNLARQSPADYIEGFHAVVAGAVRKAEQTACFSPQQVVGIGVDTTGSTPLPVNGEGVALALLDEFKDDLAAQAWLWKDHTAHREAEEITRKAREGEYPYLAKCGGVYSSEWYWSKIARCMRNAPHVAKAAAAWVELADYVPAYVTGNLHPDAIVRGICGAGHKAMYHLEWNGLPSAEFLDSIEPGLSRFRFTGKVVPSNHPAGVLCAEVAEKVGLPAGIPVAAGAFDAHMGAVGSGCGEGTLVKIMGTSTCDCMVAPLAKRLPDVPGVCGIVPESIIPGMYGLEAGQSAVGDIFNWFAKRLAPAEFGSGGDAQVKLTEAAAKLRPGESGLVALDWHNGNRTVLVDPLLTGLLVGQTLHTSAPEIYRALIEATAYGALTIINRVEEYDVHVAEVIVCGGIAEKNPLVMQIYADVCNRPMKISRSAQTCALGAAIFGAVAAGAYPTVEAAQANMTGVKATVYEPIAANVAVYAKLYAVYKTLHDAFGSTGFHGSLAGVMKDLIAIRHEARCGAK</sequence>
<evidence type="ECO:0000256" key="7">
    <source>
        <dbReference type="NCBIfam" id="TIGR01234"/>
    </source>
</evidence>
<dbReference type="AlphaFoldDB" id="A0A5K7X456"/>
<keyword evidence="1 8" id="KW-0808">Transferase</keyword>
<evidence type="ECO:0000256" key="6">
    <source>
        <dbReference type="ARBA" id="ARBA00023277"/>
    </source>
</evidence>
<evidence type="ECO:0000313" key="12">
    <source>
        <dbReference type="Proteomes" id="UP000326837"/>
    </source>
</evidence>
<dbReference type="InterPro" id="IPR043129">
    <property type="entry name" value="ATPase_NBD"/>
</dbReference>
<dbReference type="Proteomes" id="UP000326837">
    <property type="component" value="Chromosome"/>
</dbReference>
<dbReference type="GO" id="GO:0019569">
    <property type="term" value="P:L-arabinose catabolic process to D-xylulose 5-phosphate"/>
    <property type="evidence" value="ECO:0007669"/>
    <property type="project" value="UniProtKB-UniPathway"/>
</dbReference>
<protein>
    <recommendedName>
        <fullName evidence="7 8">Ribulokinase</fullName>
        <ecNumber evidence="7 8">2.7.1.16</ecNumber>
    </recommendedName>
</protein>
<dbReference type="PANTHER" id="PTHR43435:SF4">
    <property type="entry name" value="FGGY CARBOHYDRATE KINASE DOMAIN-CONTAINING PROTEIN"/>
    <property type="match status" value="1"/>
</dbReference>
<dbReference type="EMBL" id="AP021861">
    <property type="protein sequence ID" value="BBO31310.1"/>
    <property type="molecule type" value="Genomic_DNA"/>
</dbReference>